<evidence type="ECO:0008006" key="5">
    <source>
        <dbReference type="Google" id="ProtNLM"/>
    </source>
</evidence>
<reference evidence="3 4" key="1">
    <citation type="submission" date="2016-04" db="EMBL/GenBank/DDBJ databases">
        <authorList>
            <person name="Chen L."/>
            <person name="Zhuang W."/>
            <person name="Wang G."/>
        </authorList>
    </citation>
    <scope>NUCLEOTIDE SEQUENCE [LARGE SCALE GENOMIC DNA]</scope>
    <source>
        <strain evidence="4">GR20</strain>
    </source>
</reference>
<feature type="region of interest" description="Disordered" evidence="2">
    <location>
        <begin position="139"/>
        <end position="165"/>
    </location>
</feature>
<gene>
    <name evidence="3" type="ORF">A4D02_18910</name>
</gene>
<accession>A0ABX3NMY1</accession>
<dbReference type="EMBL" id="LWBO01000084">
    <property type="protein sequence ID" value="OQP39387.1"/>
    <property type="molecule type" value="Genomic_DNA"/>
</dbReference>
<organism evidence="3 4">
    <name type="scientific">Niastella koreensis</name>
    <dbReference type="NCBI Taxonomy" id="354356"/>
    <lineage>
        <taxon>Bacteria</taxon>
        <taxon>Pseudomonadati</taxon>
        <taxon>Bacteroidota</taxon>
        <taxon>Chitinophagia</taxon>
        <taxon>Chitinophagales</taxon>
        <taxon>Chitinophagaceae</taxon>
        <taxon>Niastella</taxon>
    </lineage>
</organism>
<evidence type="ECO:0000313" key="3">
    <source>
        <dbReference type="EMBL" id="OQP39387.1"/>
    </source>
</evidence>
<keyword evidence="1" id="KW-0175">Coiled coil</keyword>
<keyword evidence="4" id="KW-1185">Reference proteome</keyword>
<name>A0ABX3NMY1_9BACT</name>
<comment type="caution">
    <text evidence="3">The sequence shown here is derived from an EMBL/GenBank/DDBJ whole genome shotgun (WGS) entry which is preliminary data.</text>
</comment>
<sequence length="165" mass="18852">MDVKQKIESILEDLKKAGISRSKAEEDLGYSPNYITQSLSRDGEPNLRILRALELYFQNLSYKSQIQTSVVNADAIEYEVRKKWEIKTEALINEVLEKSDQELKESKEEVKKLKEENQKLLIENAKLLDIISNLTKEKSGNVNTTSLKENAPAAKRNSQKKNKGL</sequence>
<protein>
    <recommendedName>
        <fullName evidence="5">HTH cro/C1-type domain-containing protein</fullName>
    </recommendedName>
</protein>
<evidence type="ECO:0000256" key="1">
    <source>
        <dbReference type="SAM" id="Coils"/>
    </source>
</evidence>
<feature type="coiled-coil region" evidence="1">
    <location>
        <begin position="96"/>
        <end position="137"/>
    </location>
</feature>
<proteinExistence type="predicted"/>
<evidence type="ECO:0000313" key="4">
    <source>
        <dbReference type="Proteomes" id="UP000192277"/>
    </source>
</evidence>
<dbReference type="Proteomes" id="UP000192277">
    <property type="component" value="Unassembled WGS sequence"/>
</dbReference>
<evidence type="ECO:0000256" key="2">
    <source>
        <dbReference type="SAM" id="MobiDB-lite"/>
    </source>
</evidence>
<dbReference type="RefSeq" id="WP_014216824.1">
    <property type="nucleotide sequence ID" value="NZ_LWBO01000084.1"/>
</dbReference>